<proteinExistence type="predicted"/>
<dbReference type="SUPFAM" id="SSF54373">
    <property type="entry name" value="FAD-linked reductases, C-terminal domain"/>
    <property type="match status" value="1"/>
</dbReference>
<dbReference type="Gene3D" id="3.50.50.60">
    <property type="entry name" value="FAD/NAD(P)-binding domain"/>
    <property type="match status" value="2"/>
</dbReference>
<dbReference type="Proteomes" id="UP000278006">
    <property type="component" value="Unassembled WGS sequence"/>
</dbReference>
<evidence type="ECO:0000256" key="1">
    <source>
        <dbReference type="ARBA" id="ARBA00023002"/>
    </source>
</evidence>
<dbReference type="GO" id="GO:0016491">
    <property type="term" value="F:oxidoreductase activity"/>
    <property type="evidence" value="ECO:0007669"/>
    <property type="project" value="UniProtKB-KW"/>
</dbReference>
<gene>
    <name evidence="3" type="ORF">D8I35_02150</name>
</gene>
<organism evidence="3 4">
    <name type="scientific">Corticibacter populi</name>
    <dbReference type="NCBI Taxonomy" id="1550736"/>
    <lineage>
        <taxon>Bacteria</taxon>
        <taxon>Pseudomonadati</taxon>
        <taxon>Pseudomonadota</taxon>
        <taxon>Betaproteobacteria</taxon>
        <taxon>Burkholderiales</taxon>
        <taxon>Comamonadaceae</taxon>
        <taxon>Corticibacter</taxon>
    </lineage>
</organism>
<keyword evidence="1" id="KW-0560">Oxidoreductase</keyword>
<name>A0A3M6QY64_9BURK</name>
<protein>
    <submittedName>
        <fullName evidence="3">FAD-binding oxidoreductase</fullName>
    </submittedName>
</protein>
<evidence type="ECO:0000313" key="4">
    <source>
        <dbReference type="Proteomes" id="UP000278006"/>
    </source>
</evidence>
<comment type="caution">
    <text evidence="3">The sequence shown here is derived from an EMBL/GenBank/DDBJ whole genome shotgun (WGS) entry which is preliminary data.</text>
</comment>
<dbReference type="SUPFAM" id="SSF51905">
    <property type="entry name" value="FAD/NAD(P)-binding domain"/>
    <property type="match status" value="1"/>
</dbReference>
<evidence type="ECO:0000313" key="3">
    <source>
        <dbReference type="EMBL" id="RMX07948.1"/>
    </source>
</evidence>
<keyword evidence="4" id="KW-1185">Reference proteome</keyword>
<dbReference type="InterPro" id="IPR006076">
    <property type="entry name" value="FAD-dep_OxRdtase"/>
</dbReference>
<dbReference type="PANTHER" id="PTHR13847">
    <property type="entry name" value="SARCOSINE DEHYDROGENASE-RELATED"/>
    <property type="match status" value="1"/>
</dbReference>
<dbReference type="PANTHER" id="PTHR13847:SF289">
    <property type="entry name" value="GLYCINE OXIDASE"/>
    <property type="match status" value="1"/>
</dbReference>
<evidence type="ECO:0000259" key="2">
    <source>
        <dbReference type="Pfam" id="PF01266"/>
    </source>
</evidence>
<dbReference type="OrthoDB" id="18526at2"/>
<reference evidence="3 4" key="1">
    <citation type="submission" date="2018-10" db="EMBL/GenBank/DDBJ databases">
        <title>Draft genome of Cortibacter populi DSM10536.</title>
        <authorList>
            <person name="Bernier A.-M."/>
            <person name="Bernard K."/>
        </authorList>
    </citation>
    <scope>NUCLEOTIDE SEQUENCE [LARGE SCALE GENOMIC DNA]</scope>
    <source>
        <strain evidence="3 4">DSM 105136</strain>
    </source>
</reference>
<sequence length="469" mass="50198">MANDSCVADHSVSEWVCSSTAWLPAEPAEWRSGGSIIGAAAPHSLKSNTNMPTQHSHCIVIGAGIIGSLCALQLRQQGLEVTLIERDPDALCCSTGNAGSISSASVAPLGMPGMWKKVPGMLLDRDGPLSIQPAYALRAAPWLLRFLAASNVRQVEQASLALAAINQQATDLYRALAQQLQADDLLRFTGQLQVYTSQAARDGDAAGWALRRARGIEIHELDGAALHDLEPAVGAQFTRAVFVPGEGMVVNPQRLLHTVRQRFVAAGGTLLQAAVTQLSEQPGAGLLLETTQGPWSAQQVVIAAGAWSHRLAQQMGDHIPLQTQRGYHVVFPDSGVTLQRPVVAAEAKCFAVPMEMGLRVAGTVEFASLDAPPTQRRIDALVRHSQQIFPGLRASALTQHSDWMGNRPCLPDSLPVIGRSSRSPRVLYAFGHGHLGLTQAPMTAQIITSQVLARQAPIDLAPYRATRFH</sequence>
<dbReference type="GO" id="GO:0005737">
    <property type="term" value="C:cytoplasm"/>
    <property type="evidence" value="ECO:0007669"/>
    <property type="project" value="TreeGrafter"/>
</dbReference>
<dbReference type="EMBL" id="RDQO01000001">
    <property type="protein sequence ID" value="RMX07948.1"/>
    <property type="molecule type" value="Genomic_DNA"/>
</dbReference>
<accession>A0A3M6QY64</accession>
<dbReference type="AlphaFoldDB" id="A0A3M6QY64"/>
<feature type="domain" description="FAD dependent oxidoreductase" evidence="2">
    <location>
        <begin position="58"/>
        <end position="449"/>
    </location>
</feature>
<dbReference type="Pfam" id="PF01266">
    <property type="entry name" value="DAO"/>
    <property type="match status" value="1"/>
</dbReference>
<dbReference type="InterPro" id="IPR036188">
    <property type="entry name" value="FAD/NAD-bd_sf"/>
</dbReference>
<dbReference type="Gene3D" id="3.30.9.10">
    <property type="entry name" value="D-Amino Acid Oxidase, subunit A, domain 2"/>
    <property type="match status" value="1"/>
</dbReference>